<protein>
    <submittedName>
        <fullName evidence="1">Transposase IS4 family protein</fullName>
    </submittedName>
</protein>
<dbReference type="Proteomes" id="UP000007472">
    <property type="component" value="Chromosome"/>
</dbReference>
<organism evidence="1 2">
    <name type="scientific">Taylorella equigenitalis (strain MCE9)</name>
    <dbReference type="NCBI Taxonomy" id="937774"/>
    <lineage>
        <taxon>Bacteria</taxon>
        <taxon>Pseudomonadati</taxon>
        <taxon>Pseudomonadota</taxon>
        <taxon>Betaproteobacteria</taxon>
        <taxon>Burkholderiales</taxon>
        <taxon>Alcaligenaceae</taxon>
        <taxon>Taylorella</taxon>
    </lineage>
</organism>
<sequence>MSKTDLKIRPTYHRNESRIRAHISIVFAAYSILKTLEYALDKEKSKISTTRASELAQNMYQITIMLPDQKLEQKVLLEMDKEQKELFEICSKYF</sequence>
<dbReference type="EMBL" id="CP002456">
    <property type="protein sequence ID" value="ADU91371.1"/>
    <property type="molecule type" value="Genomic_DNA"/>
</dbReference>
<reference evidence="1 2" key="1">
    <citation type="journal article" date="2011" name="J. Bacteriol.">
        <title>Genome sequence of Taylorella equigenitalis MCE9, the causative agent of contagious equine metritis.</title>
        <authorList>
            <person name="Hebert L."/>
            <person name="Moumen B."/>
            <person name="Duquesne F."/>
            <person name="Breuil M.F."/>
            <person name="Laugier C."/>
            <person name="Batto J.M."/>
            <person name="Renault P."/>
            <person name="Petry S."/>
        </authorList>
    </citation>
    <scope>NUCLEOTIDE SEQUENCE [LARGE SCALE GENOMIC DNA]</scope>
    <source>
        <strain evidence="1 2">MCE9</strain>
    </source>
</reference>
<gene>
    <name evidence="1" type="ordered locus">TEQUI_0427</name>
</gene>
<evidence type="ECO:0000313" key="2">
    <source>
        <dbReference type="Proteomes" id="UP000007472"/>
    </source>
</evidence>
<name>A0A654KG22_TAYEM</name>
<proteinExistence type="predicted"/>
<accession>A0A654KG22</accession>
<evidence type="ECO:0000313" key="1">
    <source>
        <dbReference type="EMBL" id="ADU91371.1"/>
    </source>
</evidence>
<dbReference type="KEGG" id="teq:TEQUI_0427"/>
<dbReference type="AlphaFoldDB" id="A0A654KG22"/>